<dbReference type="HOGENOM" id="CLU_1879584_0_0_1"/>
<evidence type="ECO:0000313" key="3">
    <source>
        <dbReference type="Proteomes" id="UP000019132"/>
    </source>
</evidence>
<reference evidence="3" key="2">
    <citation type="submission" date="2010-04" db="EMBL/GenBank/DDBJ databases">
        <authorList>
            <person name="Buell R."/>
            <person name="Hamilton J."/>
            <person name="Hostetler J."/>
        </authorList>
    </citation>
    <scope>NUCLEOTIDE SEQUENCE [LARGE SCALE GENOMIC DNA]</scope>
    <source>
        <strain evidence="3">DAOM:BR144</strain>
    </source>
</reference>
<evidence type="ECO:0008006" key="4">
    <source>
        <dbReference type="Google" id="ProtNLM"/>
    </source>
</evidence>
<dbReference type="VEuPathDB" id="FungiDB:PYU1_G004693"/>
<evidence type="ECO:0000256" key="1">
    <source>
        <dbReference type="SAM" id="SignalP"/>
    </source>
</evidence>
<sequence length="136" mass="14198">MVLPGLNNVLLQVVALNVLIAVDQVRAHASVQEGSIPNCGTATWGPWICDDATGMETRTRTGPALPNRTSNQTQARQPVPCTTGTISPWSACTALGESKTRTVQTLTPAKYGGSCPATIDTCDATDCLVNGWTAGI</sequence>
<evidence type="ECO:0000313" key="2">
    <source>
        <dbReference type="EnsemblProtists" id="PYU1_T004704"/>
    </source>
</evidence>
<dbReference type="SUPFAM" id="SSF82895">
    <property type="entry name" value="TSP-1 type 1 repeat"/>
    <property type="match status" value="1"/>
</dbReference>
<name>K3WIB2_GLOUD</name>
<proteinExistence type="predicted"/>
<protein>
    <recommendedName>
        <fullName evidence="4">CBM1 domain-containing protein</fullName>
    </recommendedName>
</protein>
<dbReference type="OMA" id="PWICDDA"/>
<organism evidence="2 3">
    <name type="scientific">Globisporangium ultimum (strain ATCC 200006 / CBS 805.95 / DAOM BR144)</name>
    <name type="common">Pythium ultimum</name>
    <dbReference type="NCBI Taxonomy" id="431595"/>
    <lineage>
        <taxon>Eukaryota</taxon>
        <taxon>Sar</taxon>
        <taxon>Stramenopiles</taxon>
        <taxon>Oomycota</taxon>
        <taxon>Peronosporomycetes</taxon>
        <taxon>Pythiales</taxon>
        <taxon>Pythiaceae</taxon>
        <taxon>Globisporangium</taxon>
    </lineage>
</organism>
<accession>K3WIB2</accession>
<dbReference type="InterPro" id="IPR036383">
    <property type="entry name" value="TSP1_rpt_sf"/>
</dbReference>
<dbReference type="Proteomes" id="UP000019132">
    <property type="component" value="Unassembled WGS sequence"/>
</dbReference>
<feature type="signal peptide" evidence="1">
    <location>
        <begin position="1"/>
        <end position="27"/>
    </location>
</feature>
<reference evidence="3" key="1">
    <citation type="journal article" date="2010" name="Genome Biol.">
        <title>Genome sequence of the necrotrophic plant pathogen Pythium ultimum reveals original pathogenicity mechanisms and effector repertoire.</title>
        <authorList>
            <person name="Levesque C.A."/>
            <person name="Brouwer H."/>
            <person name="Cano L."/>
            <person name="Hamilton J.P."/>
            <person name="Holt C."/>
            <person name="Huitema E."/>
            <person name="Raffaele S."/>
            <person name="Robideau G.P."/>
            <person name="Thines M."/>
            <person name="Win J."/>
            <person name="Zerillo M.M."/>
            <person name="Beakes G.W."/>
            <person name="Boore J.L."/>
            <person name="Busam D."/>
            <person name="Dumas B."/>
            <person name="Ferriera S."/>
            <person name="Fuerstenberg S.I."/>
            <person name="Gachon C.M."/>
            <person name="Gaulin E."/>
            <person name="Govers F."/>
            <person name="Grenville-Briggs L."/>
            <person name="Horner N."/>
            <person name="Hostetler J."/>
            <person name="Jiang R.H."/>
            <person name="Johnson J."/>
            <person name="Krajaejun T."/>
            <person name="Lin H."/>
            <person name="Meijer H.J."/>
            <person name="Moore B."/>
            <person name="Morris P."/>
            <person name="Phuntmart V."/>
            <person name="Puiu D."/>
            <person name="Shetty J."/>
            <person name="Stajich J.E."/>
            <person name="Tripathy S."/>
            <person name="Wawra S."/>
            <person name="van West P."/>
            <person name="Whitty B.R."/>
            <person name="Coutinho P.M."/>
            <person name="Henrissat B."/>
            <person name="Martin F."/>
            <person name="Thomas P.D."/>
            <person name="Tyler B.M."/>
            <person name="De Vries R.P."/>
            <person name="Kamoun S."/>
            <person name="Yandell M."/>
            <person name="Tisserat N."/>
            <person name="Buell C.R."/>
        </authorList>
    </citation>
    <scope>NUCLEOTIDE SEQUENCE</scope>
    <source>
        <strain evidence="3">DAOM:BR144</strain>
    </source>
</reference>
<feature type="chain" id="PRO_5003867694" description="CBM1 domain-containing protein" evidence="1">
    <location>
        <begin position="28"/>
        <end position="136"/>
    </location>
</feature>
<dbReference type="EMBL" id="GL376631">
    <property type="status" value="NOT_ANNOTATED_CDS"/>
    <property type="molecule type" value="Genomic_DNA"/>
</dbReference>
<reference evidence="2" key="3">
    <citation type="submission" date="2015-02" db="UniProtKB">
        <authorList>
            <consortium name="EnsemblProtists"/>
        </authorList>
    </citation>
    <scope>IDENTIFICATION</scope>
    <source>
        <strain evidence="2">DAOM BR144</strain>
    </source>
</reference>
<keyword evidence="1" id="KW-0732">Signal</keyword>
<dbReference type="AlphaFoldDB" id="K3WIB2"/>
<dbReference type="EnsemblProtists" id="PYU1_T004704">
    <property type="protein sequence ID" value="PYU1_T004704"/>
    <property type="gene ID" value="PYU1_G004693"/>
</dbReference>
<dbReference type="InParanoid" id="K3WIB2"/>
<keyword evidence="3" id="KW-1185">Reference proteome</keyword>